<keyword evidence="2" id="KW-1185">Reference proteome</keyword>
<gene>
    <name evidence="1" type="ORF">SAMN05216406_1069</name>
</gene>
<name>A0A1H2DTC6_9PROT</name>
<protein>
    <submittedName>
        <fullName evidence="1">Uncharacterized protein</fullName>
    </submittedName>
</protein>
<dbReference type="EMBL" id="FNLN01000006">
    <property type="protein sequence ID" value="SDT86122.1"/>
    <property type="molecule type" value="Genomic_DNA"/>
</dbReference>
<proteinExistence type="predicted"/>
<dbReference type="AlphaFoldDB" id="A0A1H2DTC6"/>
<reference evidence="2" key="1">
    <citation type="submission" date="2016-10" db="EMBL/GenBank/DDBJ databases">
        <authorList>
            <person name="Varghese N."/>
            <person name="Submissions S."/>
        </authorList>
    </citation>
    <scope>NUCLEOTIDE SEQUENCE [LARGE SCALE GENOMIC DNA]</scope>
    <source>
        <strain evidence="2">Nm10</strain>
    </source>
</reference>
<organism evidence="1 2">
    <name type="scientific">Nitrosomonas ureae</name>
    <dbReference type="NCBI Taxonomy" id="44577"/>
    <lineage>
        <taxon>Bacteria</taxon>
        <taxon>Pseudomonadati</taxon>
        <taxon>Pseudomonadota</taxon>
        <taxon>Betaproteobacteria</taxon>
        <taxon>Nitrosomonadales</taxon>
        <taxon>Nitrosomonadaceae</taxon>
        <taxon>Nitrosomonas</taxon>
    </lineage>
</organism>
<accession>A0A1H2DTC6</accession>
<sequence>MTLQKIKSVQGKDEYVLLPSGLSHTERSD</sequence>
<evidence type="ECO:0000313" key="2">
    <source>
        <dbReference type="Proteomes" id="UP000182882"/>
    </source>
</evidence>
<dbReference type="Proteomes" id="UP000182882">
    <property type="component" value="Unassembled WGS sequence"/>
</dbReference>
<evidence type="ECO:0000313" key="1">
    <source>
        <dbReference type="EMBL" id="SDT86122.1"/>
    </source>
</evidence>